<protein>
    <recommendedName>
        <fullName evidence="3">DUF3039 domain-containing protein</fullName>
    </recommendedName>
</protein>
<dbReference type="EMBL" id="BAAAPB010000001">
    <property type="protein sequence ID" value="GAA1958414.1"/>
    <property type="molecule type" value="Genomic_DNA"/>
</dbReference>
<evidence type="ECO:0000313" key="2">
    <source>
        <dbReference type="Proteomes" id="UP001500571"/>
    </source>
</evidence>
<name>A0ABN2QUL4_9ACTN</name>
<keyword evidence="2" id="KW-1185">Reference proteome</keyword>
<proteinExistence type="predicted"/>
<comment type="caution">
    <text evidence="1">The sequence shown here is derived from an EMBL/GenBank/DDBJ whole genome shotgun (WGS) entry which is preliminary data.</text>
</comment>
<evidence type="ECO:0000313" key="1">
    <source>
        <dbReference type="EMBL" id="GAA1958414.1"/>
    </source>
</evidence>
<dbReference type="Proteomes" id="UP001500571">
    <property type="component" value="Unassembled WGS sequence"/>
</dbReference>
<organism evidence="1 2">
    <name type="scientific">Nocardioides panacihumi</name>
    <dbReference type="NCBI Taxonomy" id="400774"/>
    <lineage>
        <taxon>Bacteria</taxon>
        <taxon>Bacillati</taxon>
        <taxon>Actinomycetota</taxon>
        <taxon>Actinomycetes</taxon>
        <taxon>Propionibacteriales</taxon>
        <taxon>Nocardioidaceae</taxon>
        <taxon>Nocardioides</taxon>
    </lineage>
</organism>
<accession>A0ABN2QUL4</accession>
<sequence>MSARRHQSAATHPVVDGDPCRCERVTTPAPWIVSTAHEVLAVQGVRVSWVPHGVRHARRIGSITTACGLPAHWFKNFHATPFVAGASETCADCNELFTQRGALPPAGGRVTV</sequence>
<gene>
    <name evidence="1" type="ORF">GCM10009798_17530</name>
</gene>
<evidence type="ECO:0008006" key="3">
    <source>
        <dbReference type="Google" id="ProtNLM"/>
    </source>
</evidence>
<reference evidence="1 2" key="1">
    <citation type="journal article" date="2019" name="Int. J. Syst. Evol. Microbiol.">
        <title>The Global Catalogue of Microorganisms (GCM) 10K type strain sequencing project: providing services to taxonomists for standard genome sequencing and annotation.</title>
        <authorList>
            <consortium name="The Broad Institute Genomics Platform"/>
            <consortium name="The Broad Institute Genome Sequencing Center for Infectious Disease"/>
            <person name="Wu L."/>
            <person name="Ma J."/>
        </authorList>
    </citation>
    <scope>NUCLEOTIDE SEQUENCE [LARGE SCALE GENOMIC DNA]</scope>
    <source>
        <strain evidence="1 2">JCM 15309</strain>
    </source>
</reference>